<organism evidence="20 21">
    <name type="scientific">Paenibacillus contaminans</name>
    <dbReference type="NCBI Taxonomy" id="450362"/>
    <lineage>
        <taxon>Bacteria</taxon>
        <taxon>Bacillati</taxon>
        <taxon>Bacillota</taxon>
        <taxon>Bacilli</taxon>
        <taxon>Bacillales</taxon>
        <taxon>Paenibacillaceae</taxon>
        <taxon>Paenibacillus</taxon>
    </lineage>
</organism>
<dbReference type="InterPro" id="IPR003594">
    <property type="entry name" value="HATPase_dom"/>
</dbReference>
<dbReference type="InterPro" id="IPR050398">
    <property type="entry name" value="HssS/ArlS-like"/>
</dbReference>
<feature type="transmembrane region" description="Helical" evidence="17">
    <location>
        <begin position="163"/>
        <end position="188"/>
    </location>
</feature>
<protein>
    <recommendedName>
        <fullName evidence="16">Heme sensor protein HssS</fullName>
        <ecNumber evidence="3">2.7.13.3</ecNumber>
    </recommendedName>
</protein>
<evidence type="ECO:0000256" key="4">
    <source>
        <dbReference type="ARBA" id="ARBA00022475"/>
    </source>
</evidence>
<dbReference type="SUPFAM" id="SSF158472">
    <property type="entry name" value="HAMP domain-like"/>
    <property type="match status" value="1"/>
</dbReference>
<evidence type="ECO:0000256" key="11">
    <source>
        <dbReference type="ARBA" id="ARBA00022989"/>
    </source>
</evidence>
<evidence type="ECO:0000256" key="5">
    <source>
        <dbReference type="ARBA" id="ARBA00022553"/>
    </source>
</evidence>
<dbReference type="FunFam" id="3.30.565.10:FF:000006">
    <property type="entry name" value="Sensor histidine kinase WalK"/>
    <property type="match status" value="1"/>
</dbReference>
<evidence type="ECO:0000313" key="20">
    <source>
        <dbReference type="EMBL" id="RAV20095.1"/>
    </source>
</evidence>
<dbReference type="EMBL" id="QMFB01000009">
    <property type="protein sequence ID" value="RAV20095.1"/>
    <property type="molecule type" value="Genomic_DNA"/>
</dbReference>
<dbReference type="InterPro" id="IPR003661">
    <property type="entry name" value="HisK_dim/P_dom"/>
</dbReference>
<keyword evidence="12" id="KW-0902">Two-component regulatory system</keyword>
<evidence type="ECO:0000256" key="14">
    <source>
        <dbReference type="ARBA" id="ARBA00023136"/>
    </source>
</evidence>
<dbReference type="InterPro" id="IPR004358">
    <property type="entry name" value="Sig_transdc_His_kin-like_C"/>
</dbReference>
<dbReference type="PANTHER" id="PTHR45528">
    <property type="entry name" value="SENSOR HISTIDINE KINASE CPXA"/>
    <property type="match status" value="1"/>
</dbReference>
<proteinExistence type="predicted"/>
<dbReference type="InterPro" id="IPR003660">
    <property type="entry name" value="HAMP_dom"/>
</dbReference>
<evidence type="ECO:0000256" key="16">
    <source>
        <dbReference type="ARBA" id="ARBA00040841"/>
    </source>
</evidence>
<dbReference type="Gene3D" id="1.10.287.130">
    <property type="match status" value="1"/>
</dbReference>
<keyword evidence="4" id="KW-1003">Cell membrane</keyword>
<evidence type="ECO:0000256" key="8">
    <source>
        <dbReference type="ARBA" id="ARBA00022741"/>
    </source>
</evidence>
<dbReference type="EC" id="2.7.13.3" evidence="3"/>
<name>A0A329MJT8_9BACL</name>
<keyword evidence="9 20" id="KW-0418">Kinase</keyword>
<keyword evidence="7 17" id="KW-0812">Transmembrane</keyword>
<keyword evidence="11 17" id="KW-1133">Transmembrane helix</keyword>
<dbReference type="PANTHER" id="PTHR45528:SF11">
    <property type="entry name" value="HISTIDINE KINASE"/>
    <property type="match status" value="1"/>
</dbReference>
<evidence type="ECO:0000256" key="3">
    <source>
        <dbReference type="ARBA" id="ARBA00012438"/>
    </source>
</evidence>
<dbReference type="PRINTS" id="PR00344">
    <property type="entry name" value="BCTRLSENSOR"/>
</dbReference>
<dbReference type="Pfam" id="PF00512">
    <property type="entry name" value="HisKA"/>
    <property type="match status" value="1"/>
</dbReference>
<dbReference type="AlphaFoldDB" id="A0A329MJT8"/>
<dbReference type="FunFam" id="1.10.287.130:FF:000001">
    <property type="entry name" value="Two-component sensor histidine kinase"/>
    <property type="match status" value="1"/>
</dbReference>
<dbReference type="Proteomes" id="UP000250369">
    <property type="component" value="Unassembled WGS sequence"/>
</dbReference>
<gene>
    <name evidence="20" type="ORF">DQG23_16625</name>
</gene>
<dbReference type="SMART" id="SM00387">
    <property type="entry name" value="HATPase_c"/>
    <property type="match status" value="1"/>
</dbReference>
<evidence type="ECO:0000256" key="9">
    <source>
        <dbReference type="ARBA" id="ARBA00022777"/>
    </source>
</evidence>
<feature type="transmembrane region" description="Helical" evidence="17">
    <location>
        <begin position="6"/>
        <end position="31"/>
    </location>
</feature>
<dbReference type="Pfam" id="PF02518">
    <property type="entry name" value="HATPase_c"/>
    <property type="match status" value="1"/>
</dbReference>
<comment type="catalytic activity">
    <reaction evidence="1">
        <text>ATP + protein L-histidine = ADP + protein N-phospho-L-histidine.</text>
        <dbReference type="EC" id="2.7.13.3"/>
    </reaction>
</comment>
<dbReference type="CDD" id="cd00082">
    <property type="entry name" value="HisKA"/>
    <property type="match status" value="1"/>
</dbReference>
<keyword evidence="10" id="KW-0067">ATP-binding</keyword>
<evidence type="ECO:0000256" key="6">
    <source>
        <dbReference type="ARBA" id="ARBA00022679"/>
    </source>
</evidence>
<keyword evidence="13" id="KW-0843">Virulence</keyword>
<keyword evidence="6" id="KW-0808">Transferase</keyword>
<dbReference type="SMART" id="SM00388">
    <property type="entry name" value="HisKA"/>
    <property type="match status" value="1"/>
</dbReference>
<keyword evidence="14 17" id="KW-0472">Membrane</keyword>
<evidence type="ECO:0000259" key="18">
    <source>
        <dbReference type="PROSITE" id="PS50109"/>
    </source>
</evidence>
<feature type="domain" description="HAMP" evidence="19">
    <location>
        <begin position="185"/>
        <end position="237"/>
    </location>
</feature>
<keyword evidence="21" id="KW-1185">Reference proteome</keyword>
<evidence type="ECO:0000256" key="12">
    <source>
        <dbReference type="ARBA" id="ARBA00023012"/>
    </source>
</evidence>
<dbReference type="InterPro" id="IPR005467">
    <property type="entry name" value="His_kinase_dom"/>
</dbReference>
<evidence type="ECO:0000313" key="21">
    <source>
        <dbReference type="Proteomes" id="UP000250369"/>
    </source>
</evidence>
<dbReference type="GO" id="GO:0005886">
    <property type="term" value="C:plasma membrane"/>
    <property type="evidence" value="ECO:0007669"/>
    <property type="project" value="UniProtKB-SubCell"/>
</dbReference>
<feature type="domain" description="Histidine kinase" evidence="18">
    <location>
        <begin position="245"/>
        <end position="458"/>
    </location>
</feature>
<dbReference type="CDD" id="cd06225">
    <property type="entry name" value="HAMP"/>
    <property type="match status" value="1"/>
</dbReference>
<dbReference type="PROSITE" id="PS50885">
    <property type="entry name" value="HAMP"/>
    <property type="match status" value="1"/>
</dbReference>
<evidence type="ECO:0000256" key="7">
    <source>
        <dbReference type="ARBA" id="ARBA00022692"/>
    </source>
</evidence>
<accession>A0A329MJT8</accession>
<evidence type="ECO:0000259" key="19">
    <source>
        <dbReference type="PROSITE" id="PS50885"/>
    </source>
</evidence>
<keyword evidence="5" id="KW-0597">Phosphoprotein</keyword>
<evidence type="ECO:0000256" key="10">
    <source>
        <dbReference type="ARBA" id="ARBA00022840"/>
    </source>
</evidence>
<dbReference type="Gene3D" id="3.30.565.10">
    <property type="entry name" value="Histidine kinase-like ATPase, C-terminal domain"/>
    <property type="match status" value="1"/>
</dbReference>
<comment type="function">
    <text evidence="15">Member of the two-component regulatory system HssS/HssR involved in intracellular heme homeostasis and tempering of staphylococcal virulence. HssS functions as a heme sensor histidine kinase which is autophosphorylated at a histidine residue and transfers its phosphate group to an aspartate residue of HssR. HssR/HssS activates the expression of hrtAB, an efflux pump, in response to extracellular heme, hemin, hemoglobin or blood.</text>
</comment>
<dbReference type="Gene3D" id="6.10.340.10">
    <property type="match status" value="1"/>
</dbReference>
<dbReference type="InterPro" id="IPR036890">
    <property type="entry name" value="HATPase_C_sf"/>
</dbReference>
<comment type="caution">
    <text evidence="20">The sequence shown here is derived from an EMBL/GenBank/DDBJ whole genome shotgun (WGS) entry which is preliminary data.</text>
</comment>
<sequence>MKTLYVRIALTFILIAFVSAVLGLFGTNLYYQSKIRDYNEHKIRHIAEEIRSLYGRMPGLDEGDYFRHIANLGFQLYAVKADGQAEAYGSPFKRTEIDPAIVARVLDGGTYDGMIEEPHRLSVIGLFENSLRNSVGLPFDAGGQRVAVFVRPDLEQQLGEVRIIAALLLGLTFVCSIAFIFVLTRFIVKPVKQLTAATRKIAEGDYDIKLDVARRDELGNMARHFTQMAEALQKLDEMRQTFVANVSHEIQSPLTSIQGFAQAAREDEVTGEERRRYLAIIEEESRRLSLLGKQLLTLAALDKDSGAVKKTTFRLDEQIRQVVLVSEWQLREKEMAVELELPEADVTADKQLLHQVWLNLIANAIKFSERGGSVSIEMNVGREMAVTVRDNGAGIPEAELLHIFDRFYKADKARNRTRSGSGLGLSIVHKIVQVHGGTVEVRSRLGEGTAFTVRLPNS</sequence>
<dbReference type="SUPFAM" id="SSF55874">
    <property type="entry name" value="ATPase domain of HSP90 chaperone/DNA topoisomerase II/histidine kinase"/>
    <property type="match status" value="1"/>
</dbReference>
<dbReference type="SUPFAM" id="SSF47384">
    <property type="entry name" value="Homodimeric domain of signal transducing histidine kinase"/>
    <property type="match status" value="1"/>
</dbReference>
<evidence type="ECO:0000256" key="2">
    <source>
        <dbReference type="ARBA" id="ARBA00004651"/>
    </source>
</evidence>
<evidence type="ECO:0000256" key="13">
    <source>
        <dbReference type="ARBA" id="ARBA00023026"/>
    </source>
</evidence>
<dbReference type="Pfam" id="PF00672">
    <property type="entry name" value="HAMP"/>
    <property type="match status" value="1"/>
</dbReference>
<evidence type="ECO:0000256" key="17">
    <source>
        <dbReference type="SAM" id="Phobius"/>
    </source>
</evidence>
<dbReference type="GO" id="GO:0000155">
    <property type="term" value="F:phosphorelay sensor kinase activity"/>
    <property type="evidence" value="ECO:0007669"/>
    <property type="project" value="InterPro"/>
</dbReference>
<dbReference type="InterPro" id="IPR036097">
    <property type="entry name" value="HisK_dim/P_sf"/>
</dbReference>
<dbReference type="RefSeq" id="WP_113031992.1">
    <property type="nucleotide sequence ID" value="NZ_QMFB01000009.1"/>
</dbReference>
<dbReference type="SMART" id="SM00304">
    <property type="entry name" value="HAMP"/>
    <property type="match status" value="1"/>
</dbReference>
<dbReference type="OrthoDB" id="9813151at2"/>
<dbReference type="GO" id="GO:0005524">
    <property type="term" value="F:ATP binding"/>
    <property type="evidence" value="ECO:0007669"/>
    <property type="project" value="UniProtKB-KW"/>
</dbReference>
<evidence type="ECO:0000256" key="15">
    <source>
        <dbReference type="ARBA" id="ARBA00037219"/>
    </source>
</evidence>
<evidence type="ECO:0000256" key="1">
    <source>
        <dbReference type="ARBA" id="ARBA00000085"/>
    </source>
</evidence>
<dbReference type="PROSITE" id="PS50109">
    <property type="entry name" value="HIS_KIN"/>
    <property type="match status" value="1"/>
</dbReference>
<dbReference type="CDD" id="cd00075">
    <property type="entry name" value="HATPase"/>
    <property type="match status" value="1"/>
</dbReference>
<keyword evidence="8" id="KW-0547">Nucleotide-binding</keyword>
<comment type="subcellular location">
    <subcellularLocation>
        <location evidence="2">Cell membrane</location>
        <topology evidence="2">Multi-pass membrane protein</topology>
    </subcellularLocation>
</comment>
<reference evidence="20 21" key="1">
    <citation type="journal article" date="2009" name="Int. J. Syst. Evol. Microbiol.">
        <title>Paenibacillus contaminans sp. nov., isolated from a contaminated laboratory plate.</title>
        <authorList>
            <person name="Chou J.H."/>
            <person name="Lee J.H."/>
            <person name="Lin M.C."/>
            <person name="Chang P.S."/>
            <person name="Arun A.B."/>
            <person name="Young C.C."/>
            <person name="Chen W.M."/>
        </authorList>
    </citation>
    <scope>NUCLEOTIDE SEQUENCE [LARGE SCALE GENOMIC DNA]</scope>
    <source>
        <strain evidence="20 21">CKOBP-6</strain>
    </source>
</reference>